<dbReference type="SUPFAM" id="SSF53067">
    <property type="entry name" value="Actin-like ATPase domain"/>
    <property type="match status" value="1"/>
</dbReference>
<dbReference type="EMBL" id="NKUC01000021">
    <property type="protein sequence ID" value="PYD56512.1"/>
    <property type="molecule type" value="Genomic_DNA"/>
</dbReference>
<evidence type="ECO:0000313" key="2">
    <source>
        <dbReference type="EMBL" id="PYD56512.1"/>
    </source>
</evidence>
<organism evidence="2 3">
    <name type="scientific">Komagataeibacter xylinus</name>
    <name type="common">Gluconacetobacter xylinus</name>
    <dbReference type="NCBI Taxonomy" id="28448"/>
    <lineage>
        <taxon>Bacteria</taxon>
        <taxon>Pseudomonadati</taxon>
        <taxon>Pseudomonadota</taxon>
        <taxon>Alphaproteobacteria</taxon>
        <taxon>Acetobacterales</taxon>
        <taxon>Acetobacteraceae</taxon>
        <taxon>Komagataeibacter</taxon>
    </lineage>
</organism>
<dbReference type="AlphaFoldDB" id="A0A318PLR7"/>
<evidence type="ECO:0000313" key="3">
    <source>
        <dbReference type="Proteomes" id="UP000248257"/>
    </source>
</evidence>
<feature type="domain" description="Gcp-like" evidence="1">
    <location>
        <begin position="44"/>
        <end position="114"/>
    </location>
</feature>
<evidence type="ECO:0000259" key="1">
    <source>
        <dbReference type="Pfam" id="PF00814"/>
    </source>
</evidence>
<dbReference type="Gene3D" id="3.30.420.40">
    <property type="match status" value="2"/>
</dbReference>
<name>A0A318PLR7_KOMXY</name>
<reference evidence="2 3" key="1">
    <citation type="submission" date="2017-07" db="EMBL/GenBank/DDBJ databases">
        <title>A draft genome sequence of Komagataeibacter xylinus LMG 1515.</title>
        <authorList>
            <person name="Skraban J."/>
            <person name="Cleenwerck I."/>
            <person name="Vandamme P."/>
            <person name="Trcek J."/>
        </authorList>
    </citation>
    <scope>NUCLEOTIDE SEQUENCE [LARGE SCALE GENOMIC DNA]</scope>
    <source>
        <strain evidence="2 3">LMG 1515</strain>
    </source>
</reference>
<sequence>MRILVMDGAATGAQAPALIACLSADVAGLPALLATRIATGRGAAEQFPLLATELFAQCGWGHAMPDLAGVVVGPGSFTGLRASLAFAHGLAAGAGCTVVGVTGGEVMAPALHAAGAALGATALHCTMARRGRVFIETPGTVSALGQVRACMLDAPDLPPGPLLLAGNGAQAIMEAAGTRGGIYLLPDPPPDPQAIAAAALLRLRGRLPPRAAQPLYVDAPEAKLPAAGLRPAPVTP</sequence>
<dbReference type="InterPro" id="IPR000905">
    <property type="entry name" value="Gcp-like_dom"/>
</dbReference>
<dbReference type="RefSeq" id="WP_061274387.1">
    <property type="nucleotide sequence ID" value="NZ_NKUC01000021.1"/>
</dbReference>
<dbReference type="PROSITE" id="PS51257">
    <property type="entry name" value="PROKAR_LIPOPROTEIN"/>
    <property type="match status" value="1"/>
</dbReference>
<dbReference type="STRING" id="1220579.GCA_001571345_01895"/>
<dbReference type="OrthoDB" id="9809995at2"/>
<gene>
    <name evidence="2" type="primary">tsaB</name>
    <name evidence="2" type="ORF">CFR75_10420</name>
</gene>
<comment type="caution">
    <text evidence="2">The sequence shown here is derived from an EMBL/GenBank/DDBJ whole genome shotgun (WGS) entry which is preliminary data.</text>
</comment>
<dbReference type="GO" id="GO:0016740">
    <property type="term" value="F:transferase activity"/>
    <property type="evidence" value="ECO:0007669"/>
    <property type="project" value="UniProtKB-KW"/>
</dbReference>
<dbReference type="GO" id="GO:0002949">
    <property type="term" value="P:tRNA threonylcarbamoyladenosine modification"/>
    <property type="evidence" value="ECO:0007669"/>
    <property type="project" value="InterPro"/>
</dbReference>
<protein>
    <submittedName>
        <fullName evidence="2">tRNA (Adenosine(37)-N6)-threonylcarbamoyltransferase complex dimerization subunit type 1 TsaB</fullName>
    </submittedName>
</protein>
<accession>A0A318PLR7</accession>
<dbReference type="InterPro" id="IPR022496">
    <property type="entry name" value="T6A_TsaB"/>
</dbReference>
<dbReference type="Pfam" id="PF00814">
    <property type="entry name" value="TsaD"/>
    <property type="match status" value="1"/>
</dbReference>
<dbReference type="InterPro" id="IPR043129">
    <property type="entry name" value="ATPase_NBD"/>
</dbReference>
<dbReference type="NCBIfam" id="TIGR03725">
    <property type="entry name" value="T6A_YeaZ"/>
    <property type="match status" value="1"/>
</dbReference>
<keyword evidence="2" id="KW-0808">Transferase</keyword>
<keyword evidence="3" id="KW-1185">Reference proteome</keyword>
<dbReference type="Proteomes" id="UP000248257">
    <property type="component" value="Unassembled WGS sequence"/>
</dbReference>
<proteinExistence type="predicted"/>